<dbReference type="InterPro" id="IPR014743">
    <property type="entry name" value="Cl-channel_core"/>
</dbReference>
<protein>
    <recommendedName>
        <fullName evidence="22">Chloride channel protein</fullName>
    </recommendedName>
</protein>
<evidence type="ECO:0000256" key="5">
    <source>
        <dbReference type="ARBA" id="ARBA00022723"/>
    </source>
</evidence>
<comment type="subcellular location">
    <subcellularLocation>
        <location evidence="1">Basolateral cell membrane</location>
        <topology evidence="1">Multi-pass membrane protein</topology>
    </subcellularLocation>
</comment>
<evidence type="ECO:0008006" key="22">
    <source>
        <dbReference type="Google" id="ProtNLM"/>
    </source>
</evidence>
<dbReference type="PANTHER" id="PTHR45720:SF3">
    <property type="entry name" value="CHLORIDE CHANNEL PROTEIN CLC-KB"/>
    <property type="match status" value="1"/>
</dbReference>
<evidence type="ECO:0000256" key="7">
    <source>
        <dbReference type="ARBA" id="ARBA00022837"/>
    </source>
</evidence>
<sequence length="724" mass="79083">MHTCPGAPELQAKASLSEARWLGPQQSGLSEGPMEELVGLREGSSGNPVTLQELWGPCPRVRRGIRGGLDWLKQKLFRVGEDWYFLTVLGVLMALISFTMSFAVGRVVRAHKWLYREVGDGHLLRYLSWTVYPVALVSFSSGFSQSITPFSGGSGIPELKTILSGVVLEDYLDIKNFGAKVVGLTCTLASGSTIFLGKVGPFVHLSVMIAAYLGRVRAKATGESENKSKPQEMLVAAAAVGVATVFAAPFSGVLFCIEVVSSHFSVWDYWRGFFAATCGAFMFRLLAVFNSEQETITSLYKTSFRVDVPFDLPEIFFFVALGAICGVASCAYLFCQRKFLGFVKTNPVLSKLMATSKPLYSALAALVLASITYPPGVGRFMASRLSMKEYLDSLLDDNSWALLTRNASPPWPVEPDPQNLWFEWYHPQFTIFGTLAFFLVMKFWMLILATTIPMPAGYFMPIFIFGAAAFSGAVTHSISTALLAFEMTGQIVHALPVLMAVLAANAIAQSCQPSFYDGTIIVKKLPYLPWIRGRKISSHRVTVQHFMSRAITTLAKDTAQEEVVRVVASTDAAEYPLVASTESQILVGTVRRAQLVQALQAEPPSLAPGQQRCLQDILAEGCPVEPVTLKLSPETSLHQVMGEVRAVGRPGSWDRGEQPERETQLRVPQHTVWLSAPPASNLLVVEGHAVPISLPPGPRAAGTQRLGERESLGSRRLWMDGNSG</sequence>
<name>A0A8C2NEP6_CAPHI</name>
<dbReference type="Gene3D" id="1.10.3080.10">
    <property type="entry name" value="Clc chloride channel"/>
    <property type="match status" value="1"/>
</dbReference>
<evidence type="ECO:0000256" key="2">
    <source>
        <dbReference type="ARBA" id="ARBA00022448"/>
    </source>
</evidence>
<comment type="catalytic activity">
    <reaction evidence="16">
        <text>chloride(in) = chloride(out)</text>
        <dbReference type="Rhea" id="RHEA:29823"/>
        <dbReference type="ChEBI" id="CHEBI:17996"/>
    </reaction>
</comment>
<feature type="transmembrane region" description="Helical" evidence="20">
    <location>
        <begin position="269"/>
        <end position="289"/>
    </location>
</feature>
<feature type="transmembrane region" description="Helical" evidence="20">
    <location>
        <begin position="83"/>
        <end position="103"/>
    </location>
</feature>
<dbReference type="GO" id="GO:0016323">
    <property type="term" value="C:basolateral plasma membrane"/>
    <property type="evidence" value="ECO:0007669"/>
    <property type="project" value="UniProtKB-SubCell"/>
</dbReference>
<dbReference type="InterPro" id="IPR046342">
    <property type="entry name" value="CBS_dom_sf"/>
</dbReference>
<comment type="subunit">
    <text evidence="19">Homodimer. Interacts with BSND.</text>
</comment>
<keyword evidence="5" id="KW-0479">Metal-binding</keyword>
<feature type="transmembrane region" description="Helical" evidence="20">
    <location>
        <begin position="315"/>
        <end position="335"/>
    </location>
</feature>
<evidence type="ECO:0000256" key="14">
    <source>
        <dbReference type="ARBA" id="ARBA00023303"/>
    </source>
</evidence>
<dbReference type="InterPro" id="IPR050970">
    <property type="entry name" value="Cl_channel_volt-gated"/>
</dbReference>
<organism evidence="21">
    <name type="scientific">Capra hircus</name>
    <name type="common">Goat</name>
    <dbReference type="NCBI Taxonomy" id="9925"/>
    <lineage>
        <taxon>Eukaryota</taxon>
        <taxon>Metazoa</taxon>
        <taxon>Chordata</taxon>
        <taxon>Craniata</taxon>
        <taxon>Vertebrata</taxon>
        <taxon>Euteleostomi</taxon>
        <taxon>Mammalia</taxon>
        <taxon>Eutheria</taxon>
        <taxon>Laurasiatheria</taxon>
        <taxon>Artiodactyla</taxon>
        <taxon>Ruminantia</taxon>
        <taxon>Pecora</taxon>
        <taxon>Bovidae</taxon>
        <taxon>Caprinae</taxon>
        <taxon>Capra</taxon>
    </lineage>
</organism>
<evidence type="ECO:0000256" key="13">
    <source>
        <dbReference type="ARBA" id="ARBA00023214"/>
    </source>
</evidence>
<evidence type="ECO:0000256" key="19">
    <source>
        <dbReference type="ARBA" id="ARBA00047027"/>
    </source>
</evidence>
<dbReference type="GO" id="GO:0046872">
    <property type="term" value="F:metal ion binding"/>
    <property type="evidence" value="ECO:0007669"/>
    <property type="project" value="UniProtKB-KW"/>
</dbReference>
<dbReference type="AlphaFoldDB" id="A0A8C2NEP6"/>
<dbReference type="FunFam" id="3.10.580.10:FF:000028">
    <property type="entry name" value="Chloride channel protein"/>
    <property type="match status" value="1"/>
</dbReference>
<evidence type="ECO:0000256" key="15">
    <source>
        <dbReference type="ARBA" id="ARBA00024145"/>
    </source>
</evidence>
<evidence type="ECO:0000256" key="16">
    <source>
        <dbReference type="ARBA" id="ARBA00024167"/>
    </source>
</evidence>
<feature type="transmembrane region" description="Helical" evidence="20">
    <location>
        <begin position="429"/>
        <end position="450"/>
    </location>
</feature>
<dbReference type="SUPFAM" id="SSF81340">
    <property type="entry name" value="Clc chloride channel"/>
    <property type="match status" value="1"/>
</dbReference>
<dbReference type="PRINTS" id="PR01119">
    <property type="entry name" value="CLCHANNELKDY"/>
</dbReference>
<feature type="transmembrane region" description="Helical" evidence="20">
    <location>
        <begin position="195"/>
        <end position="213"/>
    </location>
</feature>
<comment type="catalytic activity">
    <reaction evidence="17">
        <text>nitrate(in) = nitrate(out)</text>
        <dbReference type="Rhea" id="RHEA:34923"/>
        <dbReference type="ChEBI" id="CHEBI:17632"/>
    </reaction>
</comment>
<keyword evidence="11 20" id="KW-0472">Membrane</keyword>
<keyword evidence="2" id="KW-0813">Transport</keyword>
<keyword evidence="9" id="KW-0406">Ion transport</keyword>
<evidence type="ECO:0000256" key="4">
    <source>
        <dbReference type="ARBA" id="ARBA00022692"/>
    </source>
</evidence>
<feature type="transmembrane region" description="Helical" evidence="20">
    <location>
        <begin position="462"/>
        <end position="485"/>
    </location>
</feature>
<keyword evidence="12" id="KW-0869">Chloride channel</keyword>
<dbReference type="CDD" id="cd03683">
    <property type="entry name" value="ClC_1_like"/>
    <property type="match status" value="1"/>
</dbReference>
<feature type="transmembrane region" description="Helical" evidence="20">
    <location>
        <begin position="233"/>
        <end position="257"/>
    </location>
</feature>
<comment type="catalytic activity">
    <reaction evidence="15">
        <text>iodide(out) = iodide(in)</text>
        <dbReference type="Rhea" id="RHEA:66324"/>
        <dbReference type="ChEBI" id="CHEBI:16382"/>
    </reaction>
</comment>
<keyword evidence="10" id="KW-0129">CBS domain</keyword>
<dbReference type="Gene3D" id="3.10.580.10">
    <property type="entry name" value="CBS-domain"/>
    <property type="match status" value="1"/>
</dbReference>
<keyword evidence="6" id="KW-0677">Repeat</keyword>
<dbReference type="SUPFAM" id="SSF54631">
    <property type="entry name" value="CBS-domain pair"/>
    <property type="match status" value="1"/>
</dbReference>
<evidence type="ECO:0000256" key="6">
    <source>
        <dbReference type="ARBA" id="ARBA00022737"/>
    </source>
</evidence>
<keyword evidence="7" id="KW-0106">Calcium</keyword>
<evidence type="ECO:0000256" key="3">
    <source>
        <dbReference type="ARBA" id="ARBA00022475"/>
    </source>
</evidence>
<evidence type="ECO:0000256" key="12">
    <source>
        <dbReference type="ARBA" id="ARBA00023173"/>
    </source>
</evidence>
<feature type="transmembrane region" description="Helical" evidence="20">
    <location>
        <begin position="491"/>
        <end position="508"/>
    </location>
</feature>
<feature type="transmembrane region" description="Helical" evidence="20">
    <location>
        <begin position="359"/>
        <end position="377"/>
    </location>
</feature>
<keyword evidence="14" id="KW-0407">Ion channel</keyword>
<proteinExistence type="predicted"/>
<keyword evidence="8 20" id="KW-1133">Transmembrane helix</keyword>
<keyword evidence="4 20" id="KW-0812">Transmembrane</keyword>
<dbReference type="InterPro" id="IPR002250">
    <property type="entry name" value="Cl_channel-K"/>
</dbReference>
<reference evidence="21" key="2">
    <citation type="submission" date="2025-08" db="UniProtKB">
        <authorList>
            <consortium name="Ensembl"/>
        </authorList>
    </citation>
    <scope>IDENTIFICATION</scope>
</reference>
<dbReference type="Pfam" id="PF00654">
    <property type="entry name" value="Voltage_CLC"/>
    <property type="match status" value="1"/>
</dbReference>
<evidence type="ECO:0000256" key="1">
    <source>
        <dbReference type="ARBA" id="ARBA00004554"/>
    </source>
</evidence>
<keyword evidence="3" id="KW-1003">Cell membrane</keyword>
<evidence type="ECO:0000256" key="11">
    <source>
        <dbReference type="ARBA" id="ARBA00023136"/>
    </source>
</evidence>
<dbReference type="InterPro" id="IPR001807">
    <property type="entry name" value="ClC"/>
</dbReference>
<evidence type="ECO:0000313" key="21">
    <source>
        <dbReference type="Ensembl" id="ENSCHIP00010003692.1"/>
    </source>
</evidence>
<evidence type="ECO:0000256" key="20">
    <source>
        <dbReference type="SAM" id="Phobius"/>
    </source>
</evidence>
<keyword evidence="13" id="KW-0868">Chloride</keyword>
<dbReference type="FunFam" id="1.10.3080.10:FF:000012">
    <property type="entry name" value="Chloride channel K"/>
    <property type="match status" value="1"/>
</dbReference>
<evidence type="ECO:0000256" key="18">
    <source>
        <dbReference type="ARBA" id="ARBA00035085"/>
    </source>
</evidence>
<evidence type="ECO:0000256" key="9">
    <source>
        <dbReference type="ARBA" id="ARBA00023065"/>
    </source>
</evidence>
<reference evidence="21" key="1">
    <citation type="submission" date="2019-03" db="EMBL/GenBank/DDBJ databases">
        <title>Genome sequencing and reference-guided assembly of Black Bengal Goat (Capra hircus).</title>
        <authorList>
            <person name="Siddiki A.Z."/>
            <person name="Baten A."/>
            <person name="Billah M."/>
            <person name="Alam M.A.U."/>
            <person name="Shawrob K.S.M."/>
            <person name="Saha S."/>
            <person name="Chowdhury M."/>
            <person name="Rahman A.H."/>
            <person name="Stear M."/>
            <person name="Miah G."/>
            <person name="Das G.B."/>
            <person name="Hossain M.M."/>
            <person name="Kumkum M."/>
            <person name="Islam M.S."/>
            <person name="Mollah A.M."/>
            <person name="Ahsan A."/>
            <person name="Tusar F."/>
            <person name="Khan M.K.I."/>
        </authorList>
    </citation>
    <scope>NUCLEOTIDE SEQUENCE [LARGE SCALE GENOMIC DNA]</scope>
</reference>
<dbReference type="Ensembl" id="ENSCHIT00010005109.1">
    <property type="protein sequence ID" value="ENSCHIP00010003692.1"/>
    <property type="gene ID" value="ENSCHIG00010002581.1"/>
</dbReference>
<evidence type="ECO:0000256" key="10">
    <source>
        <dbReference type="ARBA" id="ARBA00023122"/>
    </source>
</evidence>
<dbReference type="PANTHER" id="PTHR45720">
    <property type="entry name" value="CHLORIDE CHANNEL PROTEIN 2"/>
    <property type="match status" value="1"/>
</dbReference>
<feature type="transmembrane region" description="Helical" evidence="20">
    <location>
        <begin position="123"/>
        <end position="143"/>
    </location>
</feature>
<dbReference type="GO" id="GO:0034707">
    <property type="term" value="C:chloride channel complex"/>
    <property type="evidence" value="ECO:0007669"/>
    <property type="project" value="UniProtKB-KW"/>
</dbReference>
<accession>A0A8C2NEP6</accession>
<evidence type="ECO:0000256" key="8">
    <source>
        <dbReference type="ARBA" id="ARBA00022989"/>
    </source>
</evidence>
<dbReference type="PRINTS" id="PR00762">
    <property type="entry name" value="CLCHANNEL"/>
</dbReference>
<comment type="catalytic activity">
    <reaction evidence="18">
        <text>bromide(in) = bromide(out)</text>
        <dbReference type="Rhea" id="RHEA:75383"/>
        <dbReference type="ChEBI" id="CHEBI:15858"/>
    </reaction>
</comment>
<evidence type="ECO:0000256" key="17">
    <source>
        <dbReference type="ARBA" id="ARBA00035073"/>
    </source>
</evidence>
<dbReference type="GO" id="GO:0005247">
    <property type="term" value="F:voltage-gated chloride channel activity"/>
    <property type="evidence" value="ECO:0007669"/>
    <property type="project" value="InterPro"/>
</dbReference>